<dbReference type="RefSeq" id="WP_082643510.1">
    <property type="nucleotide sequence ID" value="NZ_CYUD01000001.1"/>
</dbReference>
<proteinExistence type="predicted"/>
<evidence type="ECO:0000256" key="1">
    <source>
        <dbReference type="ARBA" id="ARBA00001947"/>
    </source>
</evidence>
<evidence type="ECO:0000256" key="3">
    <source>
        <dbReference type="ARBA" id="ARBA00022801"/>
    </source>
</evidence>
<name>A0A0P1IDG5_9RHOB</name>
<dbReference type="STRING" id="1715692.RUE5091_00150"/>
<evidence type="ECO:0000256" key="4">
    <source>
        <dbReference type="ARBA" id="ARBA00022833"/>
    </source>
</evidence>
<gene>
    <name evidence="6" type="ORF">RUE5091_00150</name>
</gene>
<organism evidence="6 7">
    <name type="scientific">Ruegeria denitrificans</name>
    <dbReference type="NCBI Taxonomy" id="1715692"/>
    <lineage>
        <taxon>Bacteria</taxon>
        <taxon>Pseudomonadati</taxon>
        <taxon>Pseudomonadota</taxon>
        <taxon>Alphaproteobacteria</taxon>
        <taxon>Rhodobacterales</taxon>
        <taxon>Roseobacteraceae</taxon>
        <taxon>Ruegeria</taxon>
    </lineage>
</organism>
<evidence type="ECO:0000256" key="2">
    <source>
        <dbReference type="ARBA" id="ARBA00022723"/>
    </source>
</evidence>
<dbReference type="Pfam" id="PF24827">
    <property type="entry name" value="AstE_AspA_cat"/>
    <property type="match status" value="1"/>
</dbReference>
<keyword evidence="3" id="KW-0378">Hydrolase</keyword>
<sequence>MGFTQVRLVSHSMEIENLTLDADTPGQKYVLDVFRFHGSGSGPAVYVQGGLHSLEMPGTVAIDRLIPRLAAAEAEGRVAGDITLVPHANPVGLTQVVFGQPLGRFDANTRVNFNRSFPPKSASGLETKPASERLKATLLKLAEQAEVVLDLHCDDDGPVYLYVSERQLEEGRRLGRSMGAQVILTDASDDPISFDLAVGERWAADNRNERFAATVELRGMIDVTPEFAEQDANGLYHYLVSIGTVDDTLPASSEVDPIIGDVDAAELLATPSSGAVLYDVEVCDWVKSGQRLAVVVSKPGAAHQEIISPFDGQVMTRREVRFVRKGDDVIKVLRHPLP</sequence>
<keyword evidence="2" id="KW-0479">Metal-binding</keyword>
<evidence type="ECO:0000259" key="5">
    <source>
        <dbReference type="Pfam" id="PF24827"/>
    </source>
</evidence>
<keyword evidence="4" id="KW-0862">Zinc</keyword>
<dbReference type="OrthoDB" id="9782876at2"/>
<evidence type="ECO:0000313" key="6">
    <source>
        <dbReference type="EMBL" id="CUJ83820.1"/>
    </source>
</evidence>
<comment type="cofactor">
    <cofactor evidence="1">
        <name>Zn(2+)</name>
        <dbReference type="ChEBI" id="CHEBI:29105"/>
    </cofactor>
</comment>
<dbReference type="GO" id="GO:0016788">
    <property type="term" value="F:hydrolase activity, acting on ester bonds"/>
    <property type="evidence" value="ECO:0007669"/>
    <property type="project" value="InterPro"/>
</dbReference>
<dbReference type="AlphaFoldDB" id="A0A0P1IDG5"/>
<evidence type="ECO:0000313" key="7">
    <source>
        <dbReference type="Proteomes" id="UP000051260"/>
    </source>
</evidence>
<dbReference type="GO" id="GO:0046872">
    <property type="term" value="F:metal ion binding"/>
    <property type="evidence" value="ECO:0007669"/>
    <property type="project" value="UniProtKB-KW"/>
</dbReference>
<feature type="domain" description="Succinylglutamate desuccinylase/Aspartoacylase catalytic" evidence="5">
    <location>
        <begin position="42"/>
        <end position="240"/>
    </location>
</feature>
<dbReference type="Gene3D" id="3.40.630.10">
    <property type="entry name" value="Zn peptidases"/>
    <property type="match status" value="2"/>
</dbReference>
<dbReference type="InterPro" id="IPR055438">
    <property type="entry name" value="AstE_AspA_cat"/>
</dbReference>
<protein>
    <submittedName>
        <fullName evidence="6">Ectoine utilization protein EutE</fullName>
    </submittedName>
</protein>
<dbReference type="EMBL" id="CYUD01000001">
    <property type="protein sequence ID" value="CUJ83820.1"/>
    <property type="molecule type" value="Genomic_DNA"/>
</dbReference>
<keyword evidence="7" id="KW-1185">Reference proteome</keyword>
<dbReference type="InterPro" id="IPR053138">
    <property type="entry name" value="N-alpha-Ac-DABA_deacetylase"/>
</dbReference>
<dbReference type="SUPFAM" id="SSF53187">
    <property type="entry name" value="Zn-dependent exopeptidases"/>
    <property type="match status" value="1"/>
</dbReference>
<accession>A0A0P1IDG5</accession>
<dbReference type="PANTHER" id="PTHR37326">
    <property type="entry name" value="BLL3975 PROTEIN"/>
    <property type="match status" value="1"/>
</dbReference>
<reference evidence="7" key="1">
    <citation type="submission" date="2015-09" db="EMBL/GenBank/DDBJ databases">
        <authorList>
            <person name="Rodrigo-Torres L."/>
            <person name="Arahal D.R."/>
        </authorList>
    </citation>
    <scope>NUCLEOTIDE SEQUENCE [LARGE SCALE GENOMIC DNA]</scope>
    <source>
        <strain evidence="7">CECT 5091</strain>
    </source>
</reference>
<dbReference type="PANTHER" id="PTHR37326:SF1">
    <property type="entry name" value="BLL3975 PROTEIN"/>
    <property type="match status" value="1"/>
</dbReference>
<dbReference type="Proteomes" id="UP000051260">
    <property type="component" value="Unassembled WGS sequence"/>
</dbReference>